<reference evidence="1" key="1">
    <citation type="submission" date="2025-08" db="UniProtKB">
        <authorList>
            <consortium name="Ensembl"/>
        </authorList>
    </citation>
    <scope>IDENTIFICATION</scope>
</reference>
<name>A0A3Q0R1C9_AMPCI</name>
<dbReference type="OMA" id="RCPLAQC"/>
<organism evidence="1 2">
    <name type="scientific">Amphilophus citrinellus</name>
    <name type="common">Midas cichlid</name>
    <name type="synonym">Cichlasoma citrinellum</name>
    <dbReference type="NCBI Taxonomy" id="61819"/>
    <lineage>
        <taxon>Eukaryota</taxon>
        <taxon>Metazoa</taxon>
        <taxon>Chordata</taxon>
        <taxon>Craniata</taxon>
        <taxon>Vertebrata</taxon>
        <taxon>Euteleostomi</taxon>
        <taxon>Actinopterygii</taxon>
        <taxon>Neopterygii</taxon>
        <taxon>Teleostei</taxon>
        <taxon>Neoteleostei</taxon>
        <taxon>Acanthomorphata</taxon>
        <taxon>Ovalentaria</taxon>
        <taxon>Cichlomorphae</taxon>
        <taxon>Cichliformes</taxon>
        <taxon>Cichlidae</taxon>
        <taxon>New World cichlids</taxon>
        <taxon>Cichlasomatinae</taxon>
        <taxon>Heroini</taxon>
        <taxon>Amphilophus</taxon>
    </lineage>
</organism>
<evidence type="ECO:0000313" key="2">
    <source>
        <dbReference type="Proteomes" id="UP000261340"/>
    </source>
</evidence>
<reference evidence="1" key="2">
    <citation type="submission" date="2025-09" db="UniProtKB">
        <authorList>
            <consortium name="Ensembl"/>
        </authorList>
    </citation>
    <scope>IDENTIFICATION</scope>
</reference>
<protein>
    <submittedName>
        <fullName evidence="1">Uncharacterized protein</fullName>
    </submittedName>
</protein>
<proteinExistence type="predicted"/>
<accession>A0A3Q0R1C9</accession>
<sequence length="81" mass="9052">MVPFSVIDLSQQVQVSIQHLNGKKIHLARILALLLPGFAMAEKHQPIGFRRPEVKRDGSRLLRCPLAQRHVGLWGVKGHGV</sequence>
<dbReference type="Ensembl" id="ENSACIT00000003346.1">
    <property type="protein sequence ID" value="ENSACIP00000003235.1"/>
    <property type="gene ID" value="ENSACIG00000002582.1"/>
</dbReference>
<dbReference type="AlphaFoldDB" id="A0A3Q0R1C9"/>
<keyword evidence="2" id="KW-1185">Reference proteome</keyword>
<evidence type="ECO:0000313" key="1">
    <source>
        <dbReference type="Ensembl" id="ENSACIP00000003235.1"/>
    </source>
</evidence>
<dbReference type="Proteomes" id="UP000261340">
    <property type="component" value="Unplaced"/>
</dbReference>
<dbReference type="GeneTree" id="ENSGT00940000178120"/>